<reference evidence="1 2" key="1">
    <citation type="journal article" date="2019" name="Int. J. Syst. Evol. Microbiol.">
        <title>The Global Catalogue of Microorganisms (GCM) 10K type strain sequencing project: providing services to taxonomists for standard genome sequencing and annotation.</title>
        <authorList>
            <consortium name="The Broad Institute Genomics Platform"/>
            <consortium name="The Broad Institute Genome Sequencing Center for Infectious Disease"/>
            <person name="Wu L."/>
            <person name="Ma J."/>
        </authorList>
    </citation>
    <scope>NUCLEOTIDE SEQUENCE [LARGE SCALE GENOMIC DNA]</scope>
    <source>
        <strain evidence="1 2">JCM 15974</strain>
    </source>
</reference>
<sequence length="74" mass="8388">MFRDFKKLKLQIMLQNILNVEGIEKLNKDTQKEINGGIINTNCDDIQDCQFGGYWVPTFRNGVVLVCCAGSPNH</sequence>
<evidence type="ECO:0000313" key="2">
    <source>
        <dbReference type="Proteomes" id="UP001501758"/>
    </source>
</evidence>
<evidence type="ECO:0008006" key="3">
    <source>
        <dbReference type="Google" id="ProtNLM"/>
    </source>
</evidence>
<organism evidence="1 2">
    <name type="scientific">Aquimarina litoralis</name>
    <dbReference type="NCBI Taxonomy" id="584605"/>
    <lineage>
        <taxon>Bacteria</taxon>
        <taxon>Pseudomonadati</taxon>
        <taxon>Bacteroidota</taxon>
        <taxon>Flavobacteriia</taxon>
        <taxon>Flavobacteriales</taxon>
        <taxon>Flavobacteriaceae</taxon>
        <taxon>Aquimarina</taxon>
    </lineage>
</organism>
<protein>
    <recommendedName>
        <fullName evidence="3">Natural product</fullName>
    </recommendedName>
</protein>
<proteinExistence type="predicted"/>
<gene>
    <name evidence="1" type="ORF">GCM10009430_47050</name>
</gene>
<dbReference type="Proteomes" id="UP001501758">
    <property type="component" value="Unassembled WGS sequence"/>
</dbReference>
<evidence type="ECO:0000313" key="1">
    <source>
        <dbReference type="EMBL" id="GAA0733139.1"/>
    </source>
</evidence>
<accession>A0ABN1J9T5</accession>
<name>A0ABN1J9T5_9FLAO</name>
<keyword evidence="2" id="KW-1185">Reference proteome</keyword>
<comment type="caution">
    <text evidence="1">The sequence shown here is derived from an EMBL/GenBank/DDBJ whole genome shotgun (WGS) entry which is preliminary data.</text>
</comment>
<dbReference type="EMBL" id="BAAAGE010000007">
    <property type="protein sequence ID" value="GAA0733139.1"/>
    <property type="molecule type" value="Genomic_DNA"/>
</dbReference>